<dbReference type="GO" id="GO:0044773">
    <property type="term" value="P:mitotic DNA damage checkpoint signaling"/>
    <property type="evidence" value="ECO:0007669"/>
    <property type="project" value="TreeGrafter"/>
</dbReference>
<dbReference type="AlphaFoldDB" id="A0A1X2IFJ2"/>
<feature type="region of interest" description="Disordered" evidence="7">
    <location>
        <begin position="212"/>
        <end position="244"/>
    </location>
</feature>
<keyword evidence="2" id="KW-0723">Serine/threonine-protein kinase</keyword>
<feature type="region of interest" description="Disordered" evidence="7">
    <location>
        <begin position="391"/>
        <end position="422"/>
    </location>
</feature>
<dbReference type="GO" id="GO:0004674">
    <property type="term" value="F:protein serine/threonine kinase activity"/>
    <property type="evidence" value="ECO:0007669"/>
    <property type="project" value="UniProtKB-KW"/>
</dbReference>
<reference evidence="9 10" key="1">
    <citation type="submission" date="2016-07" db="EMBL/GenBank/DDBJ databases">
        <title>Pervasive Adenine N6-methylation of Active Genes in Fungi.</title>
        <authorList>
            <consortium name="DOE Joint Genome Institute"/>
            <person name="Mondo S.J."/>
            <person name="Dannebaum R.O."/>
            <person name="Kuo R.C."/>
            <person name="Labutti K."/>
            <person name="Haridas S."/>
            <person name="Kuo A."/>
            <person name="Salamov A."/>
            <person name="Ahrendt S.R."/>
            <person name="Lipzen A."/>
            <person name="Sullivan W."/>
            <person name="Andreopoulos W.B."/>
            <person name="Clum A."/>
            <person name="Lindquist E."/>
            <person name="Daum C."/>
            <person name="Ramamoorthy G.K."/>
            <person name="Gryganskyi A."/>
            <person name="Culley D."/>
            <person name="Magnuson J.K."/>
            <person name="James T.Y."/>
            <person name="O'Malley M.A."/>
            <person name="Stajich J.E."/>
            <person name="Spatafora J.W."/>
            <person name="Visel A."/>
            <person name="Grigoriev I.V."/>
        </authorList>
    </citation>
    <scope>NUCLEOTIDE SEQUENCE [LARGE SCALE GENOMIC DNA]</scope>
    <source>
        <strain evidence="9 10">NRRL 1336</strain>
    </source>
</reference>
<dbReference type="OrthoDB" id="10020333at2759"/>
<organism evidence="9 10">
    <name type="scientific">Absidia repens</name>
    <dbReference type="NCBI Taxonomy" id="90262"/>
    <lineage>
        <taxon>Eukaryota</taxon>
        <taxon>Fungi</taxon>
        <taxon>Fungi incertae sedis</taxon>
        <taxon>Mucoromycota</taxon>
        <taxon>Mucoromycotina</taxon>
        <taxon>Mucoromycetes</taxon>
        <taxon>Mucorales</taxon>
        <taxon>Cunninghamellaceae</taxon>
        <taxon>Absidia</taxon>
    </lineage>
</organism>
<keyword evidence="10" id="KW-1185">Reference proteome</keyword>
<evidence type="ECO:0000313" key="9">
    <source>
        <dbReference type="EMBL" id="ORZ15648.1"/>
    </source>
</evidence>
<evidence type="ECO:0000256" key="1">
    <source>
        <dbReference type="ARBA" id="ARBA00012513"/>
    </source>
</evidence>
<accession>A0A1X2IFJ2</accession>
<evidence type="ECO:0000256" key="6">
    <source>
        <dbReference type="ARBA" id="ARBA00022840"/>
    </source>
</evidence>
<protein>
    <recommendedName>
        <fullName evidence="1">non-specific serine/threonine protein kinase</fullName>
        <ecNumber evidence="1">2.7.11.1</ecNumber>
    </recommendedName>
</protein>
<keyword evidence="4" id="KW-0547">Nucleotide-binding</keyword>
<evidence type="ECO:0000256" key="4">
    <source>
        <dbReference type="ARBA" id="ARBA00022741"/>
    </source>
</evidence>
<feature type="compositionally biased region" description="Low complexity" evidence="7">
    <location>
        <begin position="214"/>
        <end position="228"/>
    </location>
</feature>
<evidence type="ECO:0000256" key="5">
    <source>
        <dbReference type="ARBA" id="ARBA00022777"/>
    </source>
</evidence>
<dbReference type="InterPro" id="IPR011009">
    <property type="entry name" value="Kinase-like_dom_sf"/>
</dbReference>
<dbReference type="EMBL" id="MCGE01000012">
    <property type="protein sequence ID" value="ORZ15648.1"/>
    <property type="molecule type" value="Genomic_DNA"/>
</dbReference>
<feature type="domain" description="Protein kinase" evidence="8">
    <location>
        <begin position="15"/>
        <end position="389"/>
    </location>
</feature>
<dbReference type="InterPro" id="IPR000719">
    <property type="entry name" value="Prot_kinase_dom"/>
</dbReference>
<keyword evidence="6" id="KW-0067">ATP-binding</keyword>
<keyword evidence="3" id="KW-0808">Transferase</keyword>
<name>A0A1X2IFJ2_9FUNG</name>
<dbReference type="CDD" id="cd14019">
    <property type="entry name" value="STKc_Cdc7"/>
    <property type="match status" value="1"/>
</dbReference>
<dbReference type="STRING" id="90262.A0A1X2IFJ2"/>
<evidence type="ECO:0000259" key="8">
    <source>
        <dbReference type="PROSITE" id="PS50011"/>
    </source>
</evidence>
<dbReference type="EC" id="2.7.11.1" evidence="1"/>
<evidence type="ECO:0000256" key="3">
    <source>
        <dbReference type="ARBA" id="ARBA00022679"/>
    </source>
</evidence>
<keyword evidence="5 9" id="KW-0418">Kinase</keyword>
<dbReference type="Gene3D" id="1.10.510.10">
    <property type="entry name" value="Transferase(Phosphotransferase) domain 1"/>
    <property type="match status" value="1"/>
</dbReference>
<dbReference type="GO" id="GO:0005634">
    <property type="term" value="C:nucleus"/>
    <property type="evidence" value="ECO:0007669"/>
    <property type="project" value="TreeGrafter"/>
</dbReference>
<dbReference type="Gene3D" id="3.30.200.20">
    <property type="entry name" value="Phosphorylase Kinase, domain 1"/>
    <property type="match status" value="1"/>
</dbReference>
<dbReference type="InterPro" id="IPR008271">
    <property type="entry name" value="Ser/Thr_kinase_AS"/>
</dbReference>
<evidence type="ECO:0000256" key="2">
    <source>
        <dbReference type="ARBA" id="ARBA00022527"/>
    </source>
</evidence>
<dbReference type="GO" id="GO:0005524">
    <property type="term" value="F:ATP binding"/>
    <property type="evidence" value="ECO:0007669"/>
    <property type="project" value="UniProtKB-KW"/>
</dbReference>
<sequence length="422" mass="47706">MDTLTNSVKLLTTHYQLLDKIGCGTFSSVYKALDIRHDVYDNSFWEPALPISPNAAENSDTDIQKPKKERFVALKQIYATSSPKRMAQEIKILQHLRGAPCVSQLITAFRQHEYVFLVMPYFRHDEFKDCYRSMTMLDTKYYLKSLLTALKHLHSHRILHRDIKPNNFLYNIEMKTGMLIDFGLAQREEETKPPEPPKSNSPIRLNMIRKPARSTSSSTFKQKQTPSTPAALASSNSQPLPTSVPMKAIRANRAGTRGFRAPEVLLRVTHQTVAIDIWSVGVILLSLLSGRYPFFIAHDEGDSLIEIASIFGMTEMKDYRTFETNIETIPPSRKSLSKLCQVLNTEKFKLWAEDDKQNVQNAIDLVGKMLALDYRKRITAEDALKHPFLSDSQIHPLPSPSSSPFPSSSSSSTSSYSSSSSL</sequence>
<dbReference type="PROSITE" id="PS00108">
    <property type="entry name" value="PROTEIN_KINASE_ST"/>
    <property type="match status" value="1"/>
</dbReference>
<comment type="caution">
    <text evidence="9">The sequence shown here is derived from an EMBL/GenBank/DDBJ whole genome shotgun (WGS) entry which is preliminary data.</text>
</comment>
<evidence type="ECO:0000313" key="10">
    <source>
        <dbReference type="Proteomes" id="UP000193560"/>
    </source>
</evidence>
<evidence type="ECO:0000256" key="7">
    <source>
        <dbReference type="SAM" id="MobiDB-lite"/>
    </source>
</evidence>
<dbReference type="Proteomes" id="UP000193560">
    <property type="component" value="Unassembled WGS sequence"/>
</dbReference>
<dbReference type="PANTHER" id="PTHR44167">
    <property type="entry name" value="OVARIAN-SPECIFIC SERINE/THREONINE-PROTEIN KINASE LOK-RELATED"/>
    <property type="match status" value="1"/>
</dbReference>
<dbReference type="PROSITE" id="PS50011">
    <property type="entry name" value="PROTEIN_KINASE_DOM"/>
    <property type="match status" value="1"/>
</dbReference>
<dbReference type="Pfam" id="PF00069">
    <property type="entry name" value="Pkinase"/>
    <property type="match status" value="2"/>
</dbReference>
<dbReference type="PANTHER" id="PTHR44167:SF23">
    <property type="entry name" value="CDC7 KINASE, ISOFORM A-RELATED"/>
    <property type="match status" value="1"/>
</dbReference>
<feature type="compositionally biased region" description="Low complexity" evidence="7">
    <location>
        <begin position="404"/>
        <end position="422"/>
    </location>
</feature>
<proteinExistence type="predicted"/>
<gene>
    <name evidence="9" type="ORF">BCR42DRAFT_328139</name>
</gene>
<dbReference type="SUPFAM" id="SSF56112">
    <property type="entry name" value="Protein kinase-like (PK-like)"/>
    <property type="match status" value="1"/>
</dbReference>
<dbReference type="SMART" id="SM00220">
    <property type="entry name" value="S_TKc"/>
    <property type="match status" value="1"/>
</dbReference>